<dbReference type="Pfam" id="PF01965">
    <property type="entry name" value="DJ-1_PfpI"/>
    <property type="match status" value="1"/>
</dbReference>
<dbReference type="EMBL" id="AMGO01000010">
    <property type="protein sequence ID" value="EKE45221.1"/>
    <property type="molecule type" value="Genomic_DNA"/>
</dbReference>
<dbReference type="STRING" id="1231392.OCGS_0699"/>
<reference evidence="4 5" key="1">
    <citation type="journal article" date="2012" name="J. Bacteriol.">
        <title>Draft Genome Sequence of Oceaniovalibus guishaninsula JLT2003T.</title>
        <authorList>
            <person name="Tang K."/>
            <person name="Liu K."/>
            <person name="Jiao N."/>
        </authorList>
    </citation>
    <scope>NUCLEOTIDE SEQUENCE [LARGE SCALE GENOMIC DNA]</scope>
    <source>
        <strain evidence="4 5">JLT2003</strain>
    </source>
</reference>
<keyword evidence="2" id="KW-0804">Transcription</keyword>
<dbReference type="GO" id="GO:0043565">
    <property type="term" value="F:sequence-specific DNA binding"/>
    <property type="evidence" value="ECO:0007669"/>
    <property type="project" value="InterPro"/>
</dbReference>
<evidence type="ECO:0000259" key="3">
    <source>
        <dbReference type="PROSITE" id="PS01124"/>
    </source>
</evidence>
<dbReference type="PROSITE" id="PS01124">
    <property type="entry name" value="HTH_ARAC_FAMILY_2"/>
    <property type="match status" value="1"/>
</dbReference>
<dbReference type="SUPFAM" id="SSF52317">
    <property type="entry name" value="Class I glutamine amidotransferase-like"/>
    <property type="match status" value="1"/>
</dbReference>
<dbReference type="Gene3D" id="1.10.10.60">
    <property type="entry name" value="Homeodomain-like"/>
    <property type="match status" value="1"/>
</dbReference>
<comment type="caution">
    <text evidence="4">The sequence shown here is derived from an EMBL/GenBank/DDBJ whole genome shotgun (WGS) entry which is preliminary data.</text>
</comment>
<accession>K2GRK2</accession>
<evidence type="ECO:0000256" key="2">
    <source>
        <dbReference type="ARBA" id="ARBA00023163"/>
    </source>
</evidence>
<dbReference type="GO" id="GO:0003700">
    <property type="term" value="F:DNA-binding transcription factor activity"/>
    <property type="evidence" value="ECO:0007669"/>
    <property type="project" value="InterPro"/>
</dbReference>
<dbReference type="PANTHER" id="PTHR43130:SF3">
    <property type="entry name" value="HTH-TYPE TRANSCRIPTIONAL REGULATOR RV1931C"/>
    <property type="match status" value="1"/>
</dbReference>
<dbReference type="InterPro" id="IPR009057">
    <property type="entry name" value="Homeodomain-like_sf"/>
</dbReference>
<keyword evidence="5" id="KW-1185">Reference proteome</keyword>
<dbReference type="AlphaFoldDB" id="K2GRK2"/>
<name>K2GRK2_9RHOB</name>
<organism evidence="4 5">
    <name type="scientific">Oceaniovalibus guishaninsula JLT2003</name>
    <dbReference type="NCBI Taxonomy" id="1231392"/>
    <lineage>
        <taxon>Bacteria</taxon>
        <taxon>Pseudomonadati</taxon>
        <taxon>Pseudomonadota</taxon>
        <taxon>Alphaproteobacteria</taxon>
        <taxon>Rhodobacterales</taxon>
        <taxon>Roseobacteraceae</taxon>
        <taxon>Oceaniovalibus</taxon>
    </lineage>
</organism>
<dbReference type="SMART" id="SM00342">
    <property type="entry name" value="HTH_ARAC"/>
    <property type="match status" value="1"/>
</dbReference>
<keyword evidence="1" id="KW-0805">Transcription regulation</keyword>
<dbReference type="Pfam" id="PF12833">
    <property type="entry name" value="HTH_18"/>
    <property type="match status" value="1"/>
</dbReference>
<dbReference type="InterPro" id="IPR002818">
    <property type="entry name" value="DJ-1/PfpI"/>
</dbReference>
<dbReference type="SUPFAM" id="SSF46689">
    <property type="entry name" value="Homeodomain-like"/>
    <property type="match status" value="2"/>
</dbReference>
<dbReference type="PANTHER" id="PTHR43130">
    <property type="entry name" value="ARAC-FAMILY TRANSCRIPTIONAL REGULATOR"/>
    <property type="match status" value="1"/>
</dbReference>
<evidence type="ECO:0000313" key="5">
    <source>
        <dbReference type="Proteomes" id="UP000006765"/>
    </source>
</evidence>
<feature type="domain" description="HTH araC/xylS-type" evidence="3">
    <location>
        <begin position="229"/>
        <end position="327"/>
    </location>
</feature>
<dbReference type="RefSeq" id="WP_007425852.1">
    <property type="nucleotide sequence ID" value="NZ_AMGO01000010.1"/>
</dbReference>
<dbReference type="eggNOG" id="COG4977">
    <property type="taxonomic scope" value="Bacteria"/>
</dbReference>
<protein>
    <submittedName>
        <fullName evidence="4">Transcriptional regulator, AraC family protein</fullName>
    </submittedName>
</protein>
<dbReference type="CDD" id="cd03136">
    <property type="entry name" value="GATase1_AraC_ArgR_like"/>
    <property type="match status" value="1"/>
</dbReference>
<evidence type="ECO:0000256" key="1">
    <source>
        <dbReference type="ARBA" id="ARBA00023015"/>
    </source>
</evidence>
<dbReference type="Proteomes" id="UP000006765">
    <property type="component" value="Unassembled WGS sequence"/>
</dbReference>
<sequence length="333" mass="35085">MRGCAAMGDVRKGASADGLPRTVRFVLVPMPGFSLLTLAAALEVLRLAAAIRADAPGWTLIGEGGAVVSSEGVTVTPDGDLRDLARGETVLICGGPGIARATGRRMISWLRREARRGLRMGGLGTGVWVLARAGLLEGREAAIDPALADAFAEEFADVTLARAPFVQDGNRLSAGAGAAAAHLMLRLLAQDHGEDLARAVAGRLALPEASGNEARAATRRPGGMPPRLAAVIAAMEARIEEPVSPALLAQQAGLSARQIERLFRRHLGRSPARYYLDLRLERARNLLAQTDLSVINVGLACGFASPSHFSRCYRVAFGTTPFGTRLSRTRADG</sequence>
<dbReference type="InterPro" id="IPR018060">
    <property type="entry name" value="HTH_AraC"/>
</dbReference>
<dbReference type="Gene3D" id="3.40.50.880">
    <property type="match status" value="1"/>
</dbReference>
<gene>
    <name evidence="4" type="ORF">OCGS_0699</name>
</gene>
<proteinExistence type="predicted"/>
<dbReference type="InterPro" id="IPR029062">
    <property type="entry name" value="Class_I_gatase-like"/>
</dbReference>
<evidence type="ECO:0000313" key="4">
    <source>
        <dbReference type="EMBL" id="EKE45221.1"/>
    </source>
</evidence>
<dbReference type="InterPro" id="IPR052158">
    <property type="entry name" value="INH-QAR"/>
</dbReference>